<dbReference type="AlphaFoldDB" id="G0UVS7"/>
<dbReference type="PANTHER" id="PTHR23245:SF41">
    <property type="entry name" value="TRNA(PHE) (4-DEMETHYLWYOSINE(37)-C(7)) AMINOCARBOXYPROPYLTRANSFERASE"/>
    <property type="match status" value="1"/>
</dbReference>
<protein>
    <recommendedName>
        <fullName evidence="4">SAM-dependent methyltransferase TRM5/TYW2-type domain-containing protein</fullName>
    </recommendedName>
</protein>
<organism evidence="5">
    <name type="scientific">Trypanosoma congolense (strain IL3000)</name>
    <dbReference type="NCBI Taxonomy" id="1068625"/>
    <lineage>
        <taxon>Eukaryota</taxon>
        <taxon>Discoba</taxon>
        <taxon>Euglenozoa</taxon>
        <taxon>Kinetoplastea</taxon>
        <taxon>Metakinetoplastina</taxon>
        <taxon>Trypanosomatida</taxon>
        <taxon>Trypanosomatidae</taxon>
        <taxon>Trypanosoma</taxon>
        <taxon>Nannomonas</taxon>
    </lineage>
</organism>
<accession>G0UVS7</accession>
<evidence type="ECO:0000313" key="5">
    <source>
        <dbReference type="EMBL" id="CCC93493.1"/>
    </source>
</evidence>
<sequence length="389" mass="43226">MNILCLTTRPLNLVVIAFVLWGLLQHAQVTRCLIHLKRMLLSLRLKYLSRDEPRMRLRKIDVFKLKVQEQGLHVSPDEMIKLFPRHFERIGRVVIVKLNPGIPRDAFAPCAGAFAETFSPLVIDVVLLDSRGIVGELREPQLDVLWKKDISLFAGQKLQRDVKNLIAGSPGFTSNDVTILESCTKSLTFTTHIENGVRYSLDVCKVMFCSGNGTERMHFAALKAKDEVVVDMFAGIGYFTLPLAMKGGVKVVHALEKNKHSALFLIFNAVQNKVNGLISVHCGDNRVVGSELCGCCDRVIMGYIPSCENFLPRAVSFLRQSPCGAPVGTVHYHFLAPRKYAPELIMEHLRLSLGGATASSAQIGSVRVVKSYAPRRFHCVADLVFSGVR</sequence>
<dbReference type="Pfam" id="PF02475">
    <property type="entry name" value="TRM5-TYW2_MTfase"/>
    <property type="match status" value="1"/>
</dbReference>
<evidence type="ECO:0000256" key="1">
    <source>
        <dbReference type="ARBA" id="ARBA00022679"/>
    </source>
</evidence>
<dbReference type="Gene3D" id="3.40.50.150">
    <property type="entry name" value="Vaccinia Virus protein VP39"/>
    <property type="match status" value="1"/>
</dbReference>
<reference evidence="5" key="1">
    <citation type="journal article" date="2012" name="Proc. Natl. Acad. Sci. U.S.A.">
        <title>Antigenic diversity is generated by distinct evolutionary mechanisms in African trypanosome species.</title>
        <authorList>
            <person name="Jackson A.P."/>
            <person name="Berry A."/>
            <person name="Aslett M."/>
            <person name="Allison H.C."/>
            <person name="Burton P."/>
            <person name="Vavrova-Anderson J."/>
            <person name="Brown R."/>
            <person name="Browne H."/>
            <person name="Corton N."/>
            <person name="Hauser H."/>
            <person name="Gamble J."/>
            <person name="Gilderthorp R."/>
            <person name="Marcello L."/>
            <person name="McQuillan J."/>
            <person name="Otto T.D."/>
            <person name="Quail M.A."/>
            <person name="Sanders M.J."/>
            <person name="van Tonder A."/>
            <person name="Ginger M.L."/>
            <person name="Field M.C."/>
            <person name="Barry J.D."/>
            <person name="Hertz-Fowler C."/>
            <person name="Berriman M."/>
        </authorList>
    </citation>
    <scope>NUCLEOTIDE SEQUENCE</scope>
    <source>
        <strain evidence="5">IL3000</strain>
    </source>
</reference>
<dbReference type="EMBL" id="HE575323">
    <property type="protein sequence ID" value="CCC93493.1"/>
    <property type="molecule type" value="Genomic_DNA"/>
</dbReference>
<gene>
    <name evidence="5" type="ORF">TCIL3000_10_2530</name>
</gene>
<dbReference type="InterPro" id="IPR056743">
    <property type="entry name" value="TRM5-TYW2-like_MTfase"/>
</dbReference>
<dbReference type="GO" id="GO:0005737">
    <property type="term" value="C:cytoplasm"/>
    <property type="evidence" value="ECO:0007669"/>
    <property type="project" value="TreeGrafter"/>
</dbReference>
<dbReference type="VEuPathDB" id="TriTrypDB:TcIL3000_10_2530"/>
<keyword evidence="3" id="KW-0819">tRNA processing</keyword>
<dbReference type="InterPro" id="IPR029063">
    <property type="entry name" value="SAM-dependent_MTases_sf"/>
</dbReference>
<keyword evidence="1" id="KW-0808">Transferase</keyword>
<keyword evidence="2" id="KW-0949">S-adenosyl-L-methionine</keyword>
<evidence type="ECO:0000256" key="2">
    <source>
        <dbReference type="ARBA" id="ARBA00022691"/>
    </source>
</evidence>
<dbReference type="PANTHER" id="PTHR23245">
    <property type="entry name" value="TRNA METHYLTRANSFERASE"/>
    <property type="match status" value="1"/>
</dbReference>
<dbReference type="SUPFAM" id="SSF53335">
    <property type="entry name" value="S-adenosyl-L-methionine-dependent methyltransferases"/>
    <property type="match status" value="1"/>
</dbReference>
<dbReference type="PROSITE" id="PS51684">
    <property type="entry name" value="SAM_MT_TRM5_TYW2"/>
    <property type="match status" value="1"/>
</dbReference>
<name>G0UVS7_TRYCI</name>
<dbReference type="InterPro" id="IPR030382">
    <property type="entry name" value="MeTrfase_TRM5/TYW2"/>
</dbReference>
<feature type="domain" description="SAM-dependent methyltransferase TRM5/TYW2-type" evidence="4">
    <location>
        <begin position="87"/>
        <end position="387"/>
    </location>
</feature>
<proteinExistence type="predicted"/>
<evidence type="ECO:0000259" key="4">
    <source>
        <dbReference type="PROSITE" id="PS51684"/>
    </source>
</evidence>
<dbReference type="Gene3D" id="3.30.300.110">
    <property type="entry name" value="Met-10+ protein-like domains"/>
    <property type="match status" value="1"/>
</dbReference>
<dbReference type="GO" id="GO:0008175">
    <property type="term" value="F:tRNA methyltransferase activity"/>
    <property type="evidence" value="ECO:0007669"/>
    <property type="project" value="TreeGrafter"/>
</dbReference>
<dbReference type="GO" id="GO:0030488">
    <property type="term" value="P:tRNA methylation"/>
    <property type="evidence" value="ECO:0007669"/>
    <property type="project" value="TreeGrafter"/>
</dbReference>
<evidence type="ECO:0000256" key="3">
    <source>
        <dbReference type="ARBA" id="ARBA00022694"/>
    </source>
</evidence>